<dbReference type="OrthoDB" id="5190099at2"/>
<feature type="transmembrane region" description="Helical" evidence="1">
    <location>
        <begin position="50"/>
        <end position="71"/>
    </location>
</feature>
<evidence type="ECO:0000313" key="2">
    <source>
        <dbReference type="EMBL" id="TNC51218.1"/>
    </source>
</evidence>
<keyword evidence="3" id="KW-1185">Reference proteome</keyword>
<reference evidence="2 3" key="1">
    <citation type="submission" date="2019-06" db="EMBL/GenBank/DDBJ databases">
        <title>YIM 131921 draft genome.</title>
        <authorList>
            <person name="Jiang L."/>
        </authorList>
    </citation>
    <scope>NUCLEOTIDE SEQUENCE [LARGE SCALE GENOMIC DNA]</scope>
    <source>
        <strain evidence="2 3">YIM 131921</strain>
    </source>
</reference>
<organism evidence="2 3">
    <name type="scientific">Rubellimicrobium rubrum</name>
    <dbReference type="NCBI Taxonomy" id="2585369"/>
    <lineage>
        <taxon>Bacteria</taxon>
        <taxon>Pseudomonadati</taxon>
        <taxon>Pseudomonadota</taxon>
        <taxon>Alphaproteobacteria</taxon>
        <taxon>Rhodobacterales</taxon>
        <taxon>Roseobacteraceae</taxon>
        <taxon>Rubellimicrobium</taxon>
    </lineage>
</organism>
<dbReference type="InterPro" id="IPR018719">
    <property type="entry name" value="DUF2243_membrane"/>
</dbReference>
<dbReference type="Pfam" id="PF10002">
    <property type="entry name" value="DUF2243"/>
    <property type="match status" value="1"/>
</dbReference>
<keyword evidence="1" id="KW-0812">Transmembrane</keyword>
<dbReference type="EMBL" id="VDFU01000005">
    <property type="protein sequence ID" value="TNC51218.1"/>
    <property type="molecule type" value="Genomic_DNA"/>
</dbReference>
<gene>
    <name evidence="2" type="ORF">FHG66_06650</name>
</gene>
<feature type="transmembrane region" description="Helical" evidence="1">
    <location>
        <begin position="155"/>
        <end position="173"/>
    </location>
</feature>
<keyword evidence="1" id="KW-0472">Membrane</keyword>
<feature type="transmembrane region" description="Helical" evidence="1">
    <location>
        <begin position="7"/>
        <end position="30"/>
    </location>
</feature>
<evidence type="ECO:0000313" key="3">
    <source>
        <dbReference type="Proteomes" id="UP000305887"/>
    </source>
</evidence>
<proteinExistence type="predicted"/>
<comment type="caution">
    <text evidence="2">The sequence shown here is derived from an EMBL/GenBank/DDBJ whole genome shotgun (WGS) entry which is preliminary data.</text>
</comment>
<dbReference type="AlphaFoldDB" id="A0A5C4MZM1"/>
<protein>
    <submittedName>
        <fullName evidence="2">DUF2243 domain-containing protein</fullName>
    </submittedName>
</protein>
<dbReference type="Proteomes" id="UP000305887">
    <property type="component" value="Unassembled WGS sequence"/>
</dbReference>
<sequence>MVRDKSIRWALVLGFALGGFFDGILLHQILQWHHLLSLVPGAGDLTRQVLWDGLFHAFMYLLAAAGLWGLWRAHRRHLMPTGAGLAGALALGFGLWHVTDAVLSHWILGLHRVRIEAEAPLAWDLGWLTVFGLVPMGTGWVFLRRGQNNPPGRGGAALAALVILCLGSGAWAARPSNAPYTLAVFAPNRPPEHIARDLANLGANVVWSGPTLQVALLDVPAQERWALYRHGAVFVSGTALPAGCLGWSAAS</sequence>
<feature type="transmembrane region" description="Helical" evidence="1">
    <location>
        <begin position="120"/>
        <end position="143"/>
    </location>
</feature>
<accession>A0A5C4MZM1</accession>
<feature type="transmembrane region" description="Helical" evidence="1">
    <location>
        <begin position="83"/>
        <end position="108"/>
    </location>
</feature>
<evidence type="ECO:0000256" key="1">
    <source>
        <dbReference type="SAM" id="Phobius"/>
    </source>
</evidence>
<dbReference type="RefSeq" id="WP_139075960.1">
    <property type="nucleotide sequence ID" value="NZ_VDFU01000005.1"/>
</dbReference>
<keyword evidence="1" id="KW-1133">Transmembrane helix</keyword>
<name>A0A5C4MZM1_9RHOB</name>